<gene>
    <name evidence="2" type="ORF">D641_0103830</name>
</gene>
<accession>A0A022KYU6</accession>
<dbReference type="OrthoDB" id="3268477at2"/>
<protein>
    <recommendedName>
        <fullName evidence="4">Methionine aminopeptidase</fullName>
    </recommendedName>
</protein>
<keyword evidence="3" id="KW-1185">Reference proteome</keyword>
<dbReference type="RefSeq" id="WP_017822479.1">
    <property type="nucleotide sequence ID" value="NZ_AORC01000004.1"/>
</dbReference>
<proteinExistence type="predicted"/>
<name>A0A022KYU6_9MICO</name>
<feature type="region of interest" description="Disordered" evidence="1">
    <location>
        <begin position="1"/>
        <end position="74"/>
    </location>
</feature>
<organism evidence="2 3">
    <name type="scientific">Brachybacterium muris UCD-AY4</name>
    <dbReference type="NCBI Taxonomy" id="1249481"/>
    <lineage>
        <taxon>Bacteria</taxon>
        <taxon>Bacillati</taxon>
        <taxon>Actinomycetota</taxon>
        <taxon>Actinomycetes</taxon>
        <taxon>Micrococcales</taxon>
        <taxon>Dermabacteraceae</taxon>
        <taxon>Brachybacterium</taxon>
    </lineage>
</organism>
<evidence type="ECO:0000313" key="2">
    <source>
        <dbReference type="EMBL" id="EYT50404.1"/>
    </source>
</evidence>
<dbReference type="Proteomes" id="UP000019754">
    <property type="component" value="Unassembled WGS sequence"/>
</dbReference>
<dbReference type="HOGENOM" id="CLU_191180_0_1_11"/>
<evidence type="ECO:0008006" key="4">
    <source>
        <dbReference type="Google" id="ProtNLM"/>
    </source>
</evidence>
<evidence type="ECO:0000313" key="3">
    <source>
        <dbReference type="Proteomes" id="UP000019754"/>
    </source>
</evidence>
<sequence>MAGPAEFYYNLTNGTVEEGRQSHGSELMGPYASREEAQRALDKAAARNEKWEDEDEKWEDWGEPPAEGVSPEAR</sequence>
<evidence type="ECO:0000256" key="1">
    <source>
        <dbReference type="SAM" id="MobiDB-lite"/>
    </source>
</evidence>
<dbReference type="AlphaFoldDB" id="A0A022KYU6"/>
<dbReference type="EMBL" id="AORC01000004">
    <property type="protein sequence ID" value="EYT50404.1"/>
    <property type="molecule type" value="Genomic_DNA"/>
</dbReference>
<comment type="caution">
    <text evidence="2">The sequence shown here is derived from an EMBL/GenBank/DDBJ whole genome shotgun (WGS) entry which is preliminary data.</text>
</comment>
<dbReference type="STRING" id="1249481.D641_0103830"/>
<reference evidence="2 3" key="1">
    <citation type="journal article" date="2013" name="Genome Announc.">
        <title>Draft genome sequence of an Actinobacterium, Brachybacterium muris strain UCD-AY4.</title>
        <authorList>
            <person name="Lo J.R."/>
            <person name="Lang J.M."/>
            <person name="Darling A.E."/>
            <person name="Eisen J.A."/>
            <person name="Coil D.A."/>
        </authorList>
    </citation>
    <scope>NUCLEOTIDE SEQUENCE [LARGE SCALE GENOMIC DNA]</scope>
    <source>
        <strain evidence="2 3">UCD-AY4</strain>
    </source>
</reference>
<feature type="compositionally biased region" description="Basic and acidic residues" evidence="1">
    <location>
        <begin position="33"/>
        <end position="50"/>
    </location>
</feature>
<feature type="compositionally biased region" description="Acidic residues" evidence="1">
    <location>
        <begin position="51"/>
        <end position="62"/>
    </location>
</feature>